<dbReference type="EMBL" id="BTSX01000084">
    <property type="protein sequence ID" value="GMT08429.1"/>
    <property type="molecule type" value="Genomic_DNA"/>
</dbReference>
<dbReference type="Proteomes" id="UP001432027">
    <property type="component" value="Unassembled WGS sequence"/>
</dbReference>
<dbReference type="AlphaFoldDB" id="A0AAV5UKK0"/>
<evidence type="ECO:0000256" key="1">
    <source>
        <dbReference type="SAM" id="MobiDB-lite"/>
    </source>
</evidence>
<evidence type="ECO:0000313" key="4">
    <source>
        <dbReference type="Proteomes" id="UP001432027"/>
    </source>
</evidence>
<sequence>PNFVLQAASTQPPHFSSSRMSDPGRWDVQESGCPINQYCGSKMATGFALPETMHEHSSCLYDAINPGRSAHAIADDLSIKSTRFTKRIVEATDRRSAKTPLQLRGLWAEHEKEYFRMTGKSTKAKIASLAPLLCRACEFGLTADIIKRQSTIIWLFERNLINRSEFCKIFLHVVLTSIKSMSEDTAKKTLLEVTTYLCSWNVVFSHQAKSIAAAYGYDWFELTEKKEVENIADCPLTVLDLASISREYDLICLLDNEQLHREHDLDELVEKMEAIDRPKAQLPLLLNWALHHRSSMGCTLAARIIKRWSLPSTRTSLLIFIISARRPASVEDRARRRSSGGMRRETPETRFLRLLSRLFVAFAHEGLVTYDDLHEAYTRDREYFDGRSEGFSLSDLLSTLPIVNRPRLRMPISAEEGSQRSELGKRTVALLNRFFCSSVQLWYEPESGEDDIEAKEVVEGVRCLSCRDAYEMVTKACNAILGTWRDAAIERRLEHRVLVPSRTSLLLLCQLMEQTVDSSLLPRLLVQCLPYLLKLGRLTPQLAVYSSTVALFLTARCFQSHLSLNVMGIWPVMKERMAKLVQSLCPMHWQTRRLANLFETELPKDICEMSHGCAYSDLSSVESEVKDTLERLIQTEEWTDMKLVTVADLVGDMTTQLDAQSIREWWRQLLVREIKSGARSAPMLRLLSLTVYRGVLDATDMMERIVEGMRAEDISVVDCSLAMLNALLVGGCDRTEEELLMEGSIGAEIMGTVIREIVRMSSQHSSSSIRGRCSTMLSRLMKRQYPKRVVREEMDKEWLRGGMREEGLLEAYRQLVRKCSPTGWNGLDLEEGGRGLRGVGICDADAARRELQWILVKEHSSSSFTSSSMIDKLVASIFDALRGRISSSCLVHLLLTELRWEMMEDPERPPVYSEIYCNFASSVISGFIKMMKEPKRLPSSSSLLIPTVLFAWIDGDEKIKDQLRNEIHRFLIEYKGGEMNDLLIIIRLAVSLSEEQSSEWIQPFYELIRRGLITPDRNGALFAQMLQVMERIEMGEEVKEGKNGEDSEVERMFLGGRSVEEILRFLNPIQQFEK</sequence>
<feature type="compositionally biased region" description="Polar residues" evidence="1">
    <location>
        <begin position="7"/>
        <end position="20"/>
    </location>
</feature>
<organism evidence="2 4">
    <name type="scientific">Pristionchus entomophagus</name>
    <dbReference type="NCBI Taxonomy" id="358040"/>
    <lineage>
        <taxon>Eukaryota</taxon>
        <taxon>Metazoa</taxon>
        <taxon>Ecdysozoa</taxon>
        <taxon>Nematoda</taxon>
        <taxon>Chromadorea</taxon>
        <taxon>Rhabditida</taxon>
        <taxon>Rhabditina</taxon>
        <taxon>Diplogasteromorpha</taxon>
        <taxon>Diplogasteroidea</taxon>
        <taxon>Neodiplogasteridae</taxon>
        <taxon>Pristionchus</taxon>
    </lineage>
</organism>
<dbReference type="EMBL" id="BTSX01000006">
    <property type="protein sequence ID" value="GMT06837.1"/>
    <property type="molecule type" value="Genomic_DNA"/>
</dbReference>
<protein>
    <submittedName>
        <fullName evidence="2">Uncharacterized protein</fullName>
    </submittedName>
</protein>
<feature type="non-terminal residue" evidence="2">
    <location>
        <position position="1"/>
    </location>
</feature>
<gene>
    <name evidence="2" type="ORF">PENTCL1PPCAC_29011</name>
    <name evidence="3" type="ORF">PENTCL1PPCAC_30603</name>
</gene>
<comment type="caution">
    <text evidence="2">The sequence shown here is derived from an EMBL/GenBank/DDBJ whole genome shotgun (WGS) entry which is preliminary data.</text>
</comment>
<evidence type="ECO:0000313" key="2">
    <source>
        <dbReference type="EMBL" id="GMT06837.1"/>
    </source>
</evidence>
<reference evidence="2" key="1">
    <citation type="submission" date="2023-10" db="EMBL/GenBank/DDBJ databases">
        <title>Genome assembly of Pristionchus species.</title>
        <authorList>
            <person name="Yoshida K."/>
            <person name="Sommer R.J."/>
        </authorList>
    </citation>
    <scope>NUCLEOTIDE SEQUENCE</scope>
    <source>
        <strain evidence="2">RS0144</strain>
    </source>
</reference>
<feature type="region of interest" description="Disordered" evidence="1">
    <location>
        <begin position="1"/>
        <end position="23"/>
    </location>
</feature>
<accession>A0AAV5UKK0</accession>
<keyword evidence="4" id="KW-1185">Reference proteome</keyword>
<proteinExistence type="predicted"/>
<evidence type="ECO:0000313" key="3">
    <source>
        <dbReference type="EMBL" id="GMT08429.1"/>
    </source>
</evidence>
<name>A0AAV5UKK0_9BILA</name>
<feature type="non-terminal residue" evidence="2">
    <location>
        <position position="1074"/>
    </location>
</feature>